<dbReference type="RefSeq" id="WP_113962848.1">
    <property type="nucleotide sequence ID" value="NZ_JACKUN010000034.1"/>
</dbReference>
<proteinExistence type="predicted"/>
<keyword evidence="1" id="KW-0472">Membrane</keyword>
<dbReference type="OrthoDB" id="4760221at2"/>
<gene>
    <name evidence="2" type="ORF">MSP7336_00181</name>
</gene>
<dbReference type="InterPro" id="IPR023840">
    <property type="entry name" value="T7SS_Rv3446c"/>
</dbReference>
<dbReference type="EMBL" id="UEGW01000001">
    <property type="protein sequence ID" value="SRX91960.1"/>
    <property type="molecule type" value="Genomic_DNA"/>
</dbReference>
<keyword evidence="1" id="KW-1133">Transmembrane helix</keyword>
<sequence length="396" mass="41705">MIGCRGVIEVGPGLIRELRCGTAVDAEMATDALEGIDDPVVLVDDLPTSVDSLWCSVLGSLDCVDCDNLTVVHPTWWAPTRIAVVRSAARTLGDHVVMRPRSWLLAQAAPGDTVVVEIAQRLVAVDHHGLQAEPRRGDPQRVTDAVVRMIADIASSATVVIDAPRSVAGADALAKMIVDGLAAINGITIVQVDDARLQRLAMKACAVQQVSEPVEAPARPVRRWRWALVMIVALIATLLGLSALDRRAAPESVMATTFLVEGHVAVEVPADWSIQRVTSGPGSARVQVTSPSDPQLALHVTQSPAGSSTLAGAAEPLKQAIDAEPANVFVDFNPAGSSAGRPAVTYREVRAGHDIRWAVIVDKAVRIAIGCQSRTGADDAVHDACELAVRSAHAIG</sequence>
<evidence type="ECO:0008006" key="4">
    <source>
        <dbReference type="Google" id="ProtNLM"/>
    </source>
</evidence>
<reference evidence="2 3" key="1">
    <citation type="submission" date="2018-05" db="EMBL/GenBank/DDBJ databases">
        <authorList>
            <consortium name="IHU Genomes"/>
        </authorList>
    </citation>
    <scope>NUCLEOTIDE SEQUENCE [LARGE SCALE GENOMIC DNA]</scope>
    <source>
        <strain evidence="2 3">P7336</strain>
    </source>
</reference>
<protein>
    <recommendedName>
        <fullName evidence="4">Type VII secretion-associated protein</fullName>
    </recommendedName>
</protein>
<dbReference type="STRING" id="29313.BHQ16_08395"/>
<keyword evidence="3" id="KW-1185">Reference proteome</keyword>
<dbReference type="Proteomes" id="UP000252015">
    <property type="component" value="Unassembled WGS sequence"/>
</dbReference>
<feature type="transmembrane region" description="Helical" evidence="1">
    <location>
        <begin position="224"/>
        <end position="244"/>
    </location>
</feature>
<dbReference type="AlphaFoldDB" id="A0A375YTA4"/>
<dbReference type="NCBIfam" id="TIGR03931">
    <property type="entry name" value="T7SS_Rv3446c"/>
    <property type="match status" value="1"/>
</dbReference>
<organism evidence="2 3">
    <name type="scientific">Mycobacterium shimoidei</name>
    <dbReference type="NCBI Taxonomy" id="29313"/>
    <lineage>
        <taxon>Bacteria</taxon>
        <taxon>Bacillati</taxon>
        <taxon>Actinomycetota</taxon>
        <taxon>Actinomycetes</taxon>
        <taxon>Mycobacteriales</taxon>
        <taxon>Mycobacteriaceae</taxon>
        <taxon>Mycobacterium</taxon>
    </lineage>
</organism>
<evidence type="ECO:0000313" key="2">
    <source>
        <dbReference type="EMBL" id="SRX91960.1"/>
    </source>
</evidence>
<name>A0A375YTA4_MYCSH</name>
<evidence type="ECO:0000256" key="1">
    <source>
        <dbReference type="SAM" id="Phobius"/>
    </source>
</evidence>
<evidence type="ECO:0000313" key="3">
    <source>
        <dbReference type="Proteomes" id="UP000252015"/>
    </source>
</evidence>
<accession>A0A375YTA4</accession>
<keyword evidence="1" id="KW-0812">Transmembrane</keyword>